<evidence type="ECO:0000313" key="2">
    <source>
        <dbReference type="Proteomes" id="UP000515563"/>
    </source>
</evidence>
<dbReference type="KEGG" id="kqi:F1D05_22625"/>
<protein>
    <submittedName>
        <fullName evidence="1">Uncharacterized protein</fullName>
    </submittedName>
</protein>
<accession>A0A7G6X1S7</accession>
<dbReference type="Proteomes" id="UP000515563">
    <property type="component" value="Chromosome"/>
</dbReference>
<dbReference type="EMBL" id="CP043661">
    <property type="protein sequence ID" value="QNE20192.1"/>
    <property type="molecule type" value="Genomic_DNA"/>
</dbReference>
<proteinExistence type="predicted"/>
<dbReference type="AlphaFoldDB" id="A0A7G6X1S7"/>
<reference evidence="1 2" key="2">
    <citation type="journal article" date="2020" name="Microbiol. Resour. Announc.">
        <title>Antarctic desert soil bacteria exhibit high novel natural product potential, evaluated through long-read genome sequencing and comparative genomics.</title>
        <authorList>
            <person name="Benaud N."/>
            <person name="Edwards R.J."/>
            <person name="Amos T.G."/>
            <person name="D'Agostino P.M."/>
            <person name="Gutierrez-Chavez C."/>
            <person name="Montgomery K."/>
            <person name="Nicetic I."/>
            <person name="Ferrari B.C."/>
        </authorList>
    </citation>
    <scope>NUCLEOTIDE SEQUENCE [LARGE SCALE GENOMIC DNA]</scope>
    <source>
        <strain evidence="1 2">SPB151</strain>
    </source>
</reference>
<dbReference type="InterPro" id="IPR046251">
    <property type="entry name" value="DUF6284"/>
</dbReference>
<dbReference type="RefSeq" id="WP_185442237.1">
    <property type="nucleotide sequence ID" value="NZ_CP043661.1"/>
</dbReference>
<dbReference type="Pfam" id="PF19801">
    <property type="entry name" value="DUF6284"/>
    <property type="match status" value="1"/>
</dbReference>
<evidence type="ECO:0000313" key="1">
    <source>
        <dbReference type="EMBL" id="QNE20192.1"/>
    </source>
</evidence>
<organism evidence="1 2">
    <name type="scientific">Kribbella qitaiheensis</name>
    <dbReference type="NCBI Taxonomy" id="1544730"/>
    <lineage>
        <taxon>Bacteria</taxon>
        <taxon>Bacillati</taxon>
        <taxon>Actinomycetota</taxon>
        <taxon>Actinomycetes</taxon>
        <taxon>Propionibacteriales</taxon>
        <taxon>Kribbellaceae</taxon>
        <taxon>Kribbella</taxon>
    </lineage>
</organism>
<keyword evidence="2" id="KW-1185">Reference proteome</keyword>
<sequence length="83" mass="9118">MNIIALQAIASEGPSAADLAEIEQEWPLIAAELDLLDAQIAYINAGRAPSVLDRRRVRRAERRVLDVKHQLATTEDINGDEVA</sequence>
<reference evidence="2" key="1">
    <citation type="submission" date="2019-09" db="EMBL/GenBank/DDBJ databases">
        <title>Antimicrobial potential of Antarctic Bacteria.</title>
        <authorList>
            <person name="Benaud N."/>
            <person name="Edwards R.J."/>
            <person name="Ferrari B.C."/>
        </authorList>
    </citation>
    <scope>NUCLEOTIDE SEQUENCE [LARGE SCALE GENOMIC DNA]</scope>
    <source>
        <strain evidence="2">SPB151</strain>
    </source>
</reference>
<gene>
    <name evidence="1" type="ORF">F1D05_22625</name>
</gene>
<name>A0A7G6X1S7_9ACTN</name>